<feature type="domain" description="Fe-containing alcohol dehydrogenase-like C-terminal" evidence="1">
    <location>
        <begin position="151"/>
        <end position="264"/>
    </location>
</feature>
<protein>
    <recommendedName>
        <fullName evidence="1">Fe-containing alcohol dehydrogenase-like C-terminal domain-containing protein</fullName>
    </recommendedName>
</protein>
<dbReference type="AlphaFoldDB" id="A0A6J4T6R4"/>
<organism evidence="2">
    <name type="scientific">uncultured Solirubrobacteraceae bacterium</name>
    <dbReference type="NCBI Taxonomy" id="1162706"/>
    <lineage>
        <taxon>Bacteria</taxon>
        <taxon>Bacillati</taxon>
        <taxon>Actinomycetota</taxon>
        <taxon>Thermoleophilia</taxon>
        <taxon>Solirubrobacterales</taxon>
        <taxon>Solirubrobacteraceae</taxon>
        <taxon>environmental samples</taxon>
    </lineage>
</organism>
<gene>
    <name evidence="2" type="ORF">AVDCRST_MAG69-2696</name>
</gene>
<dbReference type="EMBL" id="CADCVP010000298">
    <property type="protein sequence ID" value="CAA9514758.1"/>
    <property type="molecule type" value="Genomic_DNA"/>
</dbReference>
<reference evidence="2" key="1">
    <citation type="submission" date="2020-02" db="EMBL/GenBank/DDBJ databases">
        <authorList>
            <person name="Meier V. D."/>
        </authorList>
    </citation>
    <scope>NUCLEOTIDE SEQUENCE</scope>
    <source>
        <strain evidence="2">AVDCRST_MAG69</strain>
    </source>
</reference>
<dbReference type="GO" id="GO:0004022">
    <property type="term" value="F:alcohol dehydrogenase (NAD+) activity"/>
    <property type="evidence" value="ECO:0007669"/>
    <property type="project" value="TreeGrafter"/>
</dbReference>
<sequence length="330" mass="33827">MRAFRHDESDRVLVFGPGAREAGAELIGSGYTLLTTARAARAAPATAERAAEVVEVATGLVEDVAGDLLAAVDGTRLVALGGGRVIDVAKALVAAGRAESVVAIPTTLSGAEMTRLHRHARGVPAGTAHVRPGVVINDPALSASQPVDQLAASSANALGHALVAVASARADPLSRAVALDAVRHLAAAWDEPAPDRERMALGALLAGWAVDHSGLGLHHALAQTVVRTASLGHAGANAALLPETIAACRRRAPVAVRSLDVAAGEPLESLACRLRERAPSRVLTPAELEALLEPALDAAAARSELDRIPPVPDRDELRDIIVAALASRPS</sequence>
<evidence type="ECO:0000259" key="1">
    <source>
        <dbReference type="Pfam" id="PF25137"/>
    </source>
</evidence>
<dbReference type="PANTHER" id="PTHR11496">
    <property type="entry name" value="ALCOHOL DEHYDROGENASE"/>
    <property type="match status" value="1"/>
</dbReference>
<dbReference type="Gene3D" id="3.40.50.1970">
    <property type="match status" value="1"/>
</dbReference>
<dbReference type="InterPro" id="IPR039697">
    <property type="entry name" value="Alcohol_dehydrogenase_Fe"/>
</dbReference>
<evidence type="ECO:0000313" key="2">
    <source>
        <dbReference type="EMBL" id="CAA9514758.1"/>
    </source>
</evidence>
<name>A0A6J4T6R4_9ACTN</name>
<accession>A0A6J4T6R4</accession>
<dbReference type="InterPro" id="IPR056798">
    <property type="entry name" value="ADH_Fe_C"/>
</dbReference>
<proteinExistence type="predicted"/>
<dbReference type="PANTHER" id="PTHR11496:SF83">
    <property type="entry name" value="HYDROXYACID-OXOACID TRANSHYDROGENASE, MITOCHONDRIAL"/>
    <property type="match status" value="1"/>
</dbReference>
<dbReference type="Gene3D" id="1.20.1090.10">
    <property type="entry name" value="Dehydroquinate synthase-like - alpha domain"/>
    <property type="match status" value="1"/>
</dbReference>
<dbReference type="Pfam" id="PF25137">
    <property type="entry name" value="ADH_Fe_C"/>
    <property type="match status" value="1"/>
</dbReference>
<dbReference type="SUPFAM" id="SSF56796">
    <property type="entry name" value="Dehydroquinate synthase-like"/>
    <property type="match status" value="1"/>
</dbReference>